<dbReference type="AlphaFoldDB" id="E3R0S6"/>
<gene>
    <name evidence="1" type="ORF">GLRG_11862</name>
</gene>
<dbReference type="InterPro" id="IPR053008">
    <property type="entry name" value="Phomopsin_biosynth_assoc"/>
</dbReference>
<organism evidence="2">
    <name type="scientific">Colletotrichum graminicola (strain M1.001 / M2 / FGSC 10212)</name>
    <name type="common">Maize anthracnose fungus</name>
    <name type="synonym">Glomerella graminicola</name>
    <dbReference type="NCBI Taxonomy" id="645133"/>
    <lineage>
        <taxon>Eukaryota</taxon>
        <taxon>Fungi</taxon>
        <taxon>Dikarya</taxon>
        <taxon>Ascomycota</taxon>
        <taxon>Pezizomycotina</taxon>
        <taxon>Sordariomycetes</taxon>
        <taxon>Hypocreomycetidae</taxon>
        <taxon>Glomerellales</taxon>
        <taxon>Glomerellaceae</taxon>
        <taxon>Colletotrichum</taxon>
        <taxon>Colletotrichum graminicola species complex</taxon>
    </lineage>
</organism>
<accession>E3R0S6</accession>
<protein>
    <submittedName>
        <fullName evidence="1">Uncharacterized protein</fullName>
    </submittedName>
</protein>
<sequence length="148" mass="16988">CGPSWRQAEEAGCIYDLMMSAWVSPQCHNQKLYLQYVSNINNTFYLDRQHKSVVPWDDVLSGRYPPGGLWTDGGFHHLHCSYIWDRQRSAYAHARATGDPLTLDTHCRNETHTAHCIFWNAHPNGWEINAPNITHIYPPNEPVQCLVG</sequence>
<dbReference type="Proteomes" id="UP000008782">
    <property type="component" value="Unassembled WGS sequence"/>
</dbReference>
<dbReference type="HOGENOM" id="CLU_066042_6_3_1"/>
<dbReference type="RefSeq" id="XP_008100734.1">
    <property type="nucleotide sequence ID" value="XM_008102543.1"/>
</dbReference>
<dbReference type="VEuPathDB" id="FungiDB:GLRG_11862"/>
<proteinExistence type="predicted"/>
<dbReference type="EMBL" id="GG697484">
    <property type="protein sequence ID" value="EFQ36714.1"/>
    <property type="molecule type" value="Genomic_DNA"/>
</dbReference>
<dbReference type="OrthoDB" id="3501153at2759"/>
<evidence type="ECO:0000313" key="1">
    <source>
        <dbReference type="EMBL" id="EFQ36714.1"/>
    </source>
</evidence>
<name>E3R0S6_COLGM</name>
<dbReference type="PANTHER" id="PTHR35896">
    <property type="entry name" value="IG-LIKE DOMAIN-CONTAINING PROTEIN"/>
    <property type="match status" value="1"/>
</dbReference>
<dbReference type="STRING" id="645133.E3R0S6"/>
<evidence type="ECO:0000313" key="2">
    <source>
        <dbReference type="Proteomes" id="UP000008782"/>
    </source>
</evidence>
<dbReference type="PANTHER" id="PTHR35896:SF3">
    <property type="entry name" value="MAJOR FACILITATOR SUPERFAMILY TRANSPORTER"/>
    <property type="match status" value="1"/>
</dbReference>
<dbReference type="GeneID" id="24417225"/>
<feature type="non-terminal residue" evidence="1">
    <location>
        <position position="1"/>
    </location>
</feature>
<keyword evidence="2" id="KW-1185">Reference proteome</keyword>
<dbReference type="eggNOG" id="ENOG502RUI8">
    <property type="taxonomic scope" value="Eukaryota"/>
</dbReference>
<reference evidence="2" key="1">
    <citation type="journal article" date="2012" name="Nat. Genet.">
        <title>Lifestyle transitions in plant pathogenic Colletotrichum fungi deciphered by genome and transcriptome analyses.</title>
        <authorList>
            <person name="O'Connell R.J."/>
            <person name="Thon M.R."/>
            <person name="Hacquard S."/>
            <person name="Amyotte S.G."/>
            <person name="Kleemann J."/>
            <person name="Torres M.F."/>
            <person name="Damm U."/>
            <person name="Buiate E.A."/>
            <person name="Epstein L."/>
            <person name="Alkan N."/>
            <person name="Altmueller J."/>
            <person name="Alvarado-Balderrama L."/>
            <person name="Bauser C.A."/>
            <person name="Becker C."/>
            <person name="Birren B.W."/>
            <person name="Chen Z."/>
            <person name="Choi J."/>
            <person name="Crouch J.A."/>
            <person name="Duvick J.P."/>
            <person name="Farman M.A."/>
            <person name="Gan P."/>
            <person name="Heiman D."/>
            <person name="Henrissat B."/>
            <person name="Howard R.J."/>
            <person name="Kabbage M."/>
            <person name="Koch C."/>
            <person name="Kracher B."/>
            <person name="Kubo Y."/>
            <person name="Law A.D."/>
            <person name="Lebrun M.-H."/>
            <person name="Lee Y.-H."/>
            <person name="Miyara I."/>
            <person name="Moore N."/>
            <person name="Neumann U."/>
            <person name="Nordstroem K."/>
            <person name="Panaccione D.G."/>
            <person name="Panstruga R."/>
            <person name="Place M."/>
            <person name="Proctor R.H."/>
            <person name="Prusky D."/>
            <person name="Rech G."/>
            <person name="Reinhardt R."/>
            <person name="Rollins J.A."/>
            <person name="Rounsley S."/>
            <person name="Schardl C.L."/>
            <person name="Schwartz D.C."/>
            <person name="Shenoy N."/>
            <person name="Shirasu K."/>
            <person name="Sikhakolli U.R."/>
            <person name="Stueber K."/>
            <person name="Sukno S.A."/>
            <person name="Sweigard J.A."/>
            <person name="Takano Y."/>
            <person name="Takahara H."/>
            <person name="Trail F."/>
            <person name="van der Does H.C."/>
            <person name="Voll L.M."/>
            <person name="Will I."/>
            <person name="Young S."/>
            <person name="Zeng Q."/>
            <person name="Zhang J."/>
            <person name="Zhou S."/>
            <person name="Dickman M.B."/>
            <person name="Schulze-Lefert P."/>
            <person name="Ver Loren van Themaat E."/>
            <person name="Ma L.-J."/>
            <person name="Vaillancourt L.J."/>
        </authorList>
    </citation>
    <scope>NUCLEOTIDE SEQUENCE [LARGE SCALE GENOMIC DNA]</scope>
    <source>
        <strain evidence="2">M1.001 / M2 / FGSC 10212</strain>
    </source>
</reference>